<dbReference type="PANTHER" id="PTHR45931">
    <property type="entry name" value="SI:CH211-59O9.10"/>
    <property type="match status" value="1"/>
</dbReference>
<dbReference type="InterPro" id="IPR011016">
    <property type="entry name" value="Znf_RING-CH"/>
</dbReference>
<dbReference type="PROSITE" id="PS50089">
    <property type="entry name" value="ZF_RING_2"/>
    <property type="match status" value="1"/>
</dbReference>
<dbReference type="InterPro" id="IPR001841">
    <property type="entry name" value="Znf_RING"/>
</dbReference>
<gene>
    <name evidence="6" type="primary">Rnf181</name>
    <name evidence="6" type="ORF">g.151038</name>
</gene>
<dbReference type="Pfam" id="PF13639">
    <property type="entry name" value="zf-RING_2"/>
    <property type="match status" value="1"/>
</dbReference>
<dbReference type="GO" id="GO:0061630">
    <property type="term" value="F:ubiquitin protein ligase activity"/>
    <property type="evidence" value="ECO:0007669"/>
    <property type="project" value="TreeGrafter"/>
</dbReference>
<dbReference type="SMART" id="SM00744">
    <property type="entry name" value="RINGv"/>
    <property type="match status" value="1"/>
</dbReference>
<evidence type="ECO:0000256" key="2">
    <source>
        <dbReference type="ARBA" id="ARBA00022771"/>
    </source>
</evidence>
<organism evidence="6">
    <name type="scientific">Schizaphis graminum</name>
    <name type="common">Green bug aphid</name>
    <dbReference type="NCBI Taxonomy" id="13262"/>
    <lineage>
        <taxon>Eukaryota</taxon>
        <taxon>Metazoa</taxon>
        <taxon>Ecdysozoa</taxon>
        <taxon>Arthropoda</taxon>
        <taxon>Hexapoda</taxon>
        <taxon>Insecta</taxon>
        <taxon>Pterygota</taxon>
        <taxon>Neoptera</taxon>
        <taxon>Paraneoptera</taxon>
        <taxon>Hemiptera</taxon>
        <taxon>Sternorrhyncha</taxon>
        <taxon>Aphidomorpha</taxon>
        <taxon>Aphidoidea</taxon>
        <taxon>Aphididae</taxon>
        <taxon>Aphidini</taxon>
        <taxon>Schizaphis</taxon>
    </lineage>
</organism>
<dbReference type="GO" id="GO:0006511">
    <property type="term" value="P:ubiquitin-dependent protein catabolic process"/>
    <property type="evidence" value="ECO:0007669"/>
    <property type="project" value="TreeGrafter"/>
</dbReference>
<evidence type="ECO:0000259" key="5">
    <source>
        <dbReference type="PROSITE" id="PS50089"/>
    </source>
</evidence>
<dbReference type="CDD" id="cd16454">
    <property type="entry name" value="RING-H2_PA-TM-RING"/>
    <property type="match status" value="1"/>
</dbReference>
<name>A0A2S2NPA8_SCHGA</name>
<dbReference type="Gene3D" id="3.30.40.10">
    <property type="entry name" value="Zinc/RING finger domain, C3HC4 (zinc finger)"/>
    <property type="match status" value="1"/>
</dbReference>
<dbReference type="EMBL" id="GGMR01006414">
    <property type="protein sequence ID" value="MBY19033.1"/>
    <property type="molecule type" value="Transcribed_RNA"/>
</dbReference>
<accession>A0A2S2NPA8</accession>
<sequence length="149" mass="17816">MASYFDELHVEEDEMPTVRIERLTRETFRMLFDHDPARYGDMINFQNTPPASKSEIEKLSAPSFEELIDEQCRICLCQYELNDKALNMPCSHIFHENCLKTWLEKSNFCPLCKFELKTDNEMYELYKQELKNRQSREDNIAQLHESMFS</sequence>
<evidence type="ECO:0000256" key="4">
    <source>
        <dbReference type="PROSITE-ProRule" id="PRU00175"/>
    </source>
</evidence>
<dbReference type="InterPro" id="IPR051834">
    <property type="entry name" value="RING_finger_E3_ligase"/>
</dbReference>
<keyword evidence="1" id="KW-0479">Metal-binding</keyword>
<dbReference type="SMART" id="SM00184">
    <property type="entry name" value="RING"/>
    <property type="match status" value="1"/>
</dbReference>
<dbReference type="InterPro" id="IPR013083">
    <property type="entry name" value="Znf_RING/FYVE/PHD"/>
</dbReference>
<dbReference type="PANTHER" id="PTHR45931:SF16">
    <property type="entry name" value="RING_U-BOX SUPERFAMILY PROTEIN"/>
    <property type="match status" value="1"/>
</dbReference>
<protein>
    <submittedName>
        <fullName evidence="6">E3 ubiquitin-protein ligase</fullName>
    </submittedName>
</protein>
<evidence type="ECO:0000256" key="3">
    <source>
        <dbReference type="ARBA" id="ARBA00022833"/>
    </source>
</evidence>
<dbReference type="SUPFAM" id="SSF57850">
    <property type="entry name" value="RING/U-box"/>
    <property type="match status" value="1"/>
</dbReference>
<keyword evidence="2 4" id="KW-0863">Zinc-finger</keyword>
<dbReference type="GO" id="GO:0008270">
    <property type="term" value="F:zinc ion binding"/>
    <property type="evidence" value="ECO:0007669"/>
    <property type="project" value="UniProtKB-KW"/>
</dbReference>
<evidence type="ECO:0000256" key="1">
    <source>
        <dbReference type="ARBA" id="ARBA00022723"/>
    </source>
</evidence>
<dbReference type="AlphaFoldDB" id="A0A2S2NPA8"/>
<reference evidence="6" key="1">
    <citation type="submission" date="2018-04" db="EMBL/GenBank/DDBJ databases">
        <title>Transcriptome of Schizaphis graminum biotype I.</title>
        <authorList>
            <person name="Scully E.D."/>
            <person name="Geib S.M."/>
            <person name="Palmer N.A."/>
            <person name="Koch K."/>
            <person name="Bradshaw J."/>
            <person name="Heng-Moss T."/>
            <person name="Sarath G."/>
        </authorList>
    </citation>
    <scope>NUCLEOTIDE SEQUENCE</scope>
</reference>
<feature type="domain" description="RING-type" evidence="5">
    <location>
        <begin position="72"/>
        <end position="113"/>
    </location>
</feature>
<dbReference type="GO" id="GO:0005634">
    <property type="term" value="C:nucleus"/>
    <property type="evidence" value="ECO:0007669"/>
    <property type="project" value="TreeGrafter"/>
</dbReference>
<proteinExistence type="predicted"/>
<keyword evidence="3" id="KW-0862">Zinc</keyword>
<evidence type="ECO:0000313" key="6">
    <source>
        <dbReference type="EMBL" id="MBY19033.1"/>
    </source>
</evidence>